<reference evidence="4" key="1">
    <citation type="journal article" date="2019" name="Int. J. Syst. Evol. Microbiol.">
        <title>The Global Catalogue of Microorganisms (GCM) 10K type strain sequencing project: providing services to taxonomists for standard genome sequencing and annotation.</title>
        <authorList>
            <consortium name="The Broad Institute Genomics Platform"/>
            <consortium name="The Broad Institute Genome Sequencing Center for Infectious Disease"/>
            <person name="Wu L."/>
            <person name="Ma J."/>
        </authorList>
    </citation>
    <scope>NUCLEOTIDE SEQUENCE [LARGE SCALE GENOMIC DNA]</scope>
    <source>
        <strain evidence="4">CGMCC 4.7643</strain>
    </source>
</reference>
<organism evidence="3 4">
    <name type="scientific">Amycolatopsis samaneae</name>
    <dbReference type="NCBI Taxonomy" id="664691"/>
    <lineage>
        <taxon>Bacteria</taxon>
        <taxon>Bacillati</taxon>
        <taxon>Actinomycetota</taxon>
        <taxon>Actinomycetes</taxon>
        <taxon>Pseudonocardiales</taxon>
        <taxon>Pseudonocardiaceae</taxon>
        <taxon>Amycolatopsis</taxon>
    </lineage>
</organism>
<protein>
    <submittedName>
        <fullName evidence="3">YciI family protein</fullName>
    </submittedName>
</protein>
<accession>A0ABW5GJE8</accession>
<dbReference type="Gene3D" id="3.30.70.1060">
    <property type="entry name" value="Dimeric alpha+beta barrel"/>
    <property type="match status" value="1"/>
</dbReference>
<dbReference type="InterPro" id="IPR005545">
    <property type="entry name" value="YCII"/>
</dbReference>
<evidence type="ECO:0000313" key="3">
    <source>
        <dbReference type="EMBL" id="MFD2460920.1"/>
    </source>
</evidence>
<evidence type="ECO:0000256" key="1">
    <source>
        <dbReference type="ARBA" id="ARBA00007689"/>
    </source>
</evidence>
<evidence type="ECO:0000259" key="2">
    <source>
        <dbReference type="Pfam" id="PF03795"/>
    </source>
</evidence>
<keyword evidence="4" id="KW-1185">Reference proteome</keyword>
<name>A0ABW5GJE8_9PSEU</name>
<feature type="domain" description="YCII-related" evidence="2">
    <location>
        <begin position="2"/>
        <end position="97"/>
    </location>
</feature>
<comment type="caution">
    <text evidence="3">The sequence shown here is derived from an EMBL/GenBank/DDBJ whole genome shotgun (WGS) entry which is preliminary data.</text>
</comment>
<comment type="similarity">
    <text evidence="1">Belongs to the YciI family.</text>
</comment>
<dbReference type="Pfam" id="PF03795">
    <property type="entry name" value="YCII"/>
    <property type="match status" value="1"/>
</dbReference>
<proteinExistence type="inferred from homology"/>
<evidence type="ECO:0000313" key="4">
    <source>
        <dbReference type="Proteomes" id="UP001597419"/>
    </source>
</evidence>
<dbReference type="SUPFAM" id="SSF54909">
    <property type="entry name" value="Dimeric alpha+beta barrel"/>
    <property type="match status" value="1"/>
</dbReference>
<dbReference type="PANTHER" id="PTHR35174">
    <property type="entry name" value="BLL7171 PROTEIN-RELATED"/>
    <property type="match status" value="1"/>
</dbReference>
<dbReference type="Proteomes" id="UP001597419">
    <property type="component" value="Unassembled WGS sequence"/>
</dbReference>
<dbReference type="InterPro" id="IPR011008">
    <property type="entry name" value="Dimeric_a/b-barrel"/>
</dbReference>
<dbReference type="RefSeq" id="WP_345394706.1">
    <property type="nucleotide sequence ID" value="NZ_BAABHG010000006.1"/>
</dbReference>
<sequence>MKQYLLSIYQPDGEPPAPEVLEPIMANLRALNQEMRDAGAWVFSGGLHSPDSATVVRVRDGDVLMTDGPFTEGKEHLGGFTVIQAPDLDAALGWGRKLAEAIGMLPIEVRPLQDESPDGCRP</sequence>
<gene>
    <name evidence="3" type="ORF">ACFSYJ_20095</name>
</gene>
<dbReference type="PANTHER" id="PTHR35174:SF3">
    <property type="entry name" value="BLL7171 PROTEIN"/>
    <property type="match status" value="1"/>
</dbReference>
<dbReference type="EMBL" id="JBHUKU010000009">
    <property type="protein sequence ID" value="MFD2460920.1"/>
    <property type="molecule type" value="Genomic_DNA"/>
</dbReference>